<dbReference type="PANTHER" id="PTHR12385:SF93">
    <property type="entry name" value="CHOLINE TRANSPORTER-LIKE PROTEIN"/>
    <property type="match status" value="1"/>
</dbReference>
<feature type="transmembrane region" description="Helical" evidence="6">
    <location>
        <begin position="67"/>
        <end position="88"/>
    </location>
</feature>
<evidence type="ECO:0000256" key="5">
    <source>
        <dbReference type="ARBA" id="ARBA00023136"/>
    </source>
</evidence>
<keyword evidence="3 6" id="KW-0812">Transmembrane</keyword>
<keyword evidence="8" id="KW-1185">Reference proteome</keyword>
<name>A0AAV5LHG7_9ROSI</name>
<proteinExistence type="inferred from homology"/>
<dbReference type="GO" id="GO:0016020">
    <property type="term" value="C:membrane"/>
    <property type="evidence" value="ECO:0007669"/>
    <property type="project" value="UniProtKB-SubCell"/>
</dbReference>
<feature type="transmembrane region" description="Helical" evidence="6">
    <location>
        <begin position="115"/>
        <end position="136"/>
    </location>
</feature>
<dbReference type="InterPro" id="IPR007603">
    <property type="entry name" value="Choline_transptr-like"/>
</dbReference>
<feature type="transmembrane region" description="Helical" evidence="6">
    <location>
        <begin position="143"/>
        <end position="163"/>
    </location>
</feature>
<evidence type="ECO:0000313" key="8">
    <source>
        <dbReference type="Proteomes" id="UP001054252"/>
    </source>
</evidence>
<evidence type="ECO:0000256" key="1">
    <source>
        <dbReference type="ARBA" id="ARBA00004141"/>
    </source>
</evidence>
<evidence type="ECO:0000256" key="4">
    <source>
        <dbReference type="ARBA" id="ARBA00022989"/>
    </source>
</evidence>
<evidence type="ECO:0000256" key="2">
    <source>
        <dbReference type="ARBA" id="ARBA00007168"/>
    </source>
</evidence>
<dbReference type="AlphaFoldDB" id="A0AAV5LHG7"/>
<evidence type="ECO:0000256" key="3">
    <source>
        <dbReference type="ARBA" id="ARBA00022692"/>
    </source>
</evidence>
<evidence type="ECO:0000313" key="7">
    <source>
        <dbReference type="EMBL" id="GKV36769.1"/>
    </source>
</evidence>
<reference evidence="7 8" key="1">
    <citation type="journal article" date="2021" name="Commun. Biol.">
        <title>The genome of Shorea leprosula (Dipterocarpaceae) highlights the ecological relevance of drought in aseasonal tropical rainforests.</title>
        <authorList>
            <person name="Ng K.K.S."/>
            <person name="Kobayashi M.J."/>
            <person name="Fawcett J.A."/>
            <person name="Hatakeyama M."/>
            <person name="Paape T."/>
            <person name="Ng C.H."/>
            <person name="Ang C.C."/>
            <person name="Tnah L.H."/>
            <person name="Lee C.T."/>
            <person name="Nishiyama T."/>
            <person name="Sese J."/>
            <person name="O'Brien M.J."/>
            <person name="Copetti D."/>
            <person name="Mohd Noor M.I."/>
            <person name="Ong R.C."/>
            <person name="Putra M."/>
            <person name="Sireger I.Z."/>
            <person name="Indrioko S."/>
            <person name="Kosugi Y."/>
            <person name="Izuno A."/>
            <person name="Isagi Y."/>
            <person name="Lee S.L."/>
            <person name="Shimizu K.K."/>
        </authorList>
    </citation>
    <scope>NUCLEOTIDE SEQUENCE [LARGE SCALE GENOMIC DNA]</scope>
    <source>
        <strain evidence="7">214</strain>
    </source>
</reference>
<gene>
    <name evidence="7" type="ORF">SLEP1_g44863</name>
</gene>
<protein>
    <submittedName>
        <fullName evidence="7">Uncharacterized protein</fullName>
    </submittedName>
</protein>
<comment type="caution">
    <text evidence="7">The sequence shown here is derived from an EMBL/GenBank/DDBJ whole genome shotgun (WGS) entry which is preliminary data.</text>
</comment>
<sequence length="169" mass="19234">MEKMVLKYLLPQVEAASLLSISLAFAWQKAVRQWPHFMIHFILWSSFVMCLSVGILLVCFQRPIIDAVGVCFIAFAIGNGLYACWVSLRIKFCTKVLIKAMEPTFKFTDLNHPTYVMLGAGFIWMSMWILAMIGTFNFPFQPLITIVLFLSLVWTAEVLRNVANLTVST</sequence>
<comment type="similarity">
    <text evidence="2">Belongs to the CTL (choline transporter-like) family.</text>
</comment>
<dbReference type="GO" id="GO:0022857">
    <property type="term" value="F:transmembrane transporter activity"/>
    <property type="evidence" value="ECO:0007669"/>
    <property type="project" value="InterPro"/>
</dbReference>
<comment type="subcellular location">
    <subcellularLocation>
        <location evidence="1">Membrane</location>
        <topology evidence="1">Multi-pass membrane protein</topology>
    </subcellularLocation>
</comment>
<accession>A0AAV5LHG7</accession>
<dbReference type="EMBL" id="BPVZ01000118">
    <property type="protein sequence ID" value="GKV36769.1"/>
    <property type="molecule type" value="Genomic_DNA"/>
</dbReference>
<dbReference type="PANTHER" id="PTHR12385">
    <property type="entry name" value="CHOLINE TRANSPORTER-LIKE (SLC FAMILY 44)"/>
    <property type="match status" value="1"/>
</dbReference>
<organism evidence="7 8">
    <name type="scientific">Rubroshorea leprosula</name>
    <dbReference type="NCBI Taxonomy" id="152421"/>
    <lineage>
        <taxon>Eukaryota</taxon>
        <taxon>Viridiplantae</taxon>
        <taxon>Streptophyta</taxon>
        <taxon>Embryophyta</taxon>
        <taxon>Tracheophyta</taxon>
        <taxon>Spermatophyta</taxon>
        <taxon>Magnoliopsida</taxon>
        <taxon>eudicotyledons</taxon>
        <taxon>Gunneridae</taxon>
        <taxon>Pentapetalae</taxon>
        <taxon>rosids</taxon>
        <taxon>malvids</taxon>
        <taxon>Malvales</taxon>
        <taxon>Dipterocarpaceae</taxon>
        <taxon>Rubroshorea</taxon>
    </lineage>
</organism>
<evidence type="ECO:0000256" key="6">
    <source>
        <dbReference type="SAM" id="Phobius"/>
    </source>
</evidence>
<keyword evidence="5 6" id="KW-0472">Membrane</keyword>
<feature type="transmembrane region" description="Helical" evidence="6">
    <location>
        <begin position="36"/>
        <end position="60"/>
    </location>
</feature>
<dbReference type="Proteomes" id="UP001054252">
    <property type="component" value="Unassembled WGS sequence"/>
</dbReference>
<keyword evidence="4 6" id="KW-1133">Transmembrane helix</keyword>